<feature type="compositionally biased region" description="Basic residues" evidence="1">
    <location>
        <begin position="13"/>
        <end position="25"/>
    </location>
</feature>
<proteinExistence type="predicted"/>
<organism evidence="2 3">
    <name type="scientific">Paractinoplanes toevensis</name>
    <dbReference type="NCBI Taxonomy" id="571911"/>
    <lineage>
        <taxon>Bacteria</taxon>
        <taxon>Bacillati</taxon>
        <taxon>Actinomycetota</taxon>
        <taxon>Actinomycetes</taxon>
        <taxon>Micromonosporales</taxon>
        <taxon>Micromonosporaceae</taxon>
        <taxon>Paractinoplanes</taxon>
    </lineage>
</organism>
<dbReference type="AlphaFoldDB" id="A0A919TFH7"/>
<evidence type="ECO:0000313" key="2">
    <source>
        <dbReference type="EMBL" id="GIM93445.1"/>
    </source>
</evidence>
<feature type="region of interest" description="Disordered" evidence="1">
    <location>
        <begin position="1"/>
        <end position="36"/>
    </location>
</feature>
<dbReference type="Proteomes" id="UP000677082">
    <property type="component" value="Unassembled WGS sequence"/>
</dbReference>
<dbReference type="SUPFAM" id="SSF51735">
    <property type="entry name" value="NAD(P)-binding Rossmann-fold domains"/>
    <property type="match status" value="1"/>
</dbReference>
<dbReference type="RefSeq" id="WP_213009263.1">
    <property type="nucleotide sequence ID" value="NZ_BOQN01000066.1"/>
</dbReference>
<accession>A0A919TFH7</accession>
<evidence type="ECO:0000256" key="1">
    <source>
        <dbReference type="SAM" id="MobiDB-lite"/>
    </source>
</evidence>
<evidence type="ECO:0000313" key="3">
    <source>
        <dbReference type="Proteomes" id="UP000677082"/>
    </source>
</evidence>
<dbReference type="InterPro" id="IPR036291">
    <property type="entry name" value="NAD(P)-bd_dom_sf"/>
</dbReference>
<protein>
    <submittedName>
        <fullName evidence="2">Uncharacterized protein</fullName>
    </submittedName>
</protein>
<comment type="caution">
    <text evidence="2">The sequence shown here is derived from an EMBL/GenBank/DDBJ whole genome shotgun (WGS) entry which is preliminary data.</text>
</comment>
<name>A0A919TFH7_9ACTN</name>
<reference evidence="2 3" key="1">
    <citation type="submission" date="2021-03" db="EMBL/GenBank/DDBJ databases">
        <title>Whole genome shotgun sequence of Actinoplanes toevensis NBRC 105298.</title>
        <authorList>
            <person name="Komaki H."/>
            <person name="Tamura T."/>
        </authorList>
    </citation>
    <scope>NUCLEOTIDE SEQUENCE [LARGE SCALE GENOMIC DNA]</scope>
    <source>
        <strain evidence="2 3">NBRC 105298</strain>
    </source>
</reference>
<dbReference type="EMBL" id="BOQN01000066">
    <property type="protein sequence ID" value="GIM93445.1"/>
    <property type="molecule type" value="Genomic_DNA"/>
</dbReference>
<keyword evidence="3" id="KW-1185">Reference proteome</keyword>
<gene>
    <name evidence="2" type="ORF">Ato02nite_052380</name>
</gene>
<sequence>MRARSIRGGQGSRGHRRRQWHRPGRRPGSGPARSKVAAVDLNPETLEQATAGHPDISAHPLDVTDRVFAVNWSGRLHLTKAFLPVLLERAARDILDGVEANAYRVLIGKDARMMDKLYRLSPRRAAGLIAGKMQDLLNR</sequence>